<evidence type="ECO:0000313" key="4">
    <source>
        <dbReference type="Proteomes" id="UP000831775"/>
    </source>
</evidence>
<evidence type="ECO:0000256" key="1">
    <source>
        <dbReference type="SAM" id="MobiDB-lite"/>
    </source>
</evidence>
<keyword evidence="2" id="KW-1133">Transmembrane helix</keyword>
<name>A0ABY4FZ08_9MICO</name>
<keyword evidence="2" id="KW-0812">Transmembrane</keyword>
<evidence type="ECO:0000256" key="2">
    <source>
        <dbReference type="SAM" id="Phobius"/>
    </source>
</evidence>
<evidence type="ECO:0008006" key="5">
    <source>
        <dbReference type="Google" id="ProtNLM"/>
    </source>
</evidence>
<sequence>MRQTTDPEQASRRLRITLIVGGLVLALLLGIGIYGLLRGPAPEPSPGPRVASSGTPGAERELSPRELPAIADAERFARDVAVGLFAWDTSLGYGTHEYMQAIVDIADPDEAPGLAADLRAYFPDEDAWAELGHYATRQWLAIDSIAVPESWAGIVSDARPGSLPPGATAYTVTGTRHRAGVWEGRDVTDARPVSFTIFAACQDGEDCRLLRLSALDTPLR</sequence>
<accession>A0ABY4FZ08</accession>
<protein>
    <recommendedName>
        <fullName evidence="5">Secreted protein</fullName>
    </recommendedName>
</protein>
<keyword evidence="2" id="KW-0472">Membrane</keyword>
<dbReference type="RefSeq" id="WP_244688043.1">
    <property type="nucleotide sequence ID" value="NZ_CP095043.1"/>
</dbReference>
<dbReference type="EMBL" id="CP095043">
    <property type="protein sequence ID" value="UOQ61517.1"/>
    <property type="molecule type" value="Genomic_DNA"/>
</dbReference>
<keyword evidence="4" id="KW-1185">Reference proteome</keyword>
<organism evidence="3 4">
    <name type="scientific">Leucobacter rhizosphaerae</name>
    <dbReference type="NCBI Taxonomy" id="2932245"/>
    <lineage>
        <taxon>Bacteria</taxon>
        <taxon>Bacillati</taxon>
        <taxon>Actinomycetota</taxon>
        <taxon>Actinomycetes</taxon>
        <taxon>Micrococcales</taxon>
        <taxon>Microbacteriaceae</taxon>
        <taxon>Leucobacter</taxon>
    </lineage>
</organism>
<evidence type="ECO:0000313" key="3">
    <source>
        <dbReference type="EMBL" id="UOQ61517.1"/>
    </source>
</evidence>
<dbReference type="Proteomes" id="UP000831775">
    <property type="component" value="Chromosome"/>
</dbReference>
<feature type="region of interest" description="Disordered" evidence="1">
    <location>
        <begin position="42"/>
        <end position="64"/>
    </location>
</feature>
<proteinExistence type="predicted"/>
<reference evidence="3 4" key="1">
    <citation type="submission" date="2022-04" db="EMBL/GenBank/DDBJ databases">
        <title>Leucobacter sp. isolated from rhizosphere of onion.</title>
        <authorList>
            <person name="Won M."/>
            <person name="Lee C.-M."/>
            <person name="Woen H.-Y."/>
            <person name="Kwon S.-W."/>
        </authorList>
    </citation>
    <scope>NUCLEOTIDE SEQUENCE [LARGE SCALE GENOMIC DNA]</scope>
    <source>
        <strain evidence="3 4">H25R-14</strain>
    </source>
</reference>
<gene>
    <name evidence="3" type="ORF">MUN76_06015</name>
</gene>
<feature type="transmembrane region" description="Helical" evidence="2">
    <location>
        <begin position="16"/>
        <end position="37"/>
    </location>
</feature>